<accession>A0AAU9TDG5</accession>
<keyword evidence="4" id="KW-1185">Reference proteome</keyword>
<proteinExistence type="predicted"/>
<sequence length="218" mass="25951">MDQNIEWLLLKLEDKLNQQTSLISTNVTNNIMQAFDEKMKTLLEENNNLKTRITKLEQKIEFMEKDKRKNNLVFFGIEEKEKTEFELVECMKKIIEEMGIQLESQEIAKIYRIGQRSNKNRPIVVSFTTTWKKNLIQKNKSNLPKDIYLTEDYPKEVLETRKKLKPIVEEERKKGNFAYIKYDKIVVKNLKDSNREKRKRDNAESPETSPTNTKKKTD</sequence>
<feature type="compositionally biased region" description="Basic and acidic residues" evidence="2">
    <location>
        <begin position="191"/>
        <end position="203"/>
    </location>
</feature>
<keyword evidence="1" id="KW-0175">Coiled coil</keyword>
<organism evidence="3 4">
    <name type="scientific">Euphydryas editha</name>
    <name type="common">Edith's checkerspot</name>
    <dbReference type="NCBI Taxonomy" id="104508"/>
    <lineage>
        <taxon>Eukaryota</taxon>
        <taxon>Metazoa</taxon>
        <taxon>Ecdysozoa</taxon>
        <taxon>Arthropoda</taxon>
        <taxon>Hexapoda</taxon>
        <taxon>Insecta</taxon>
        <taxon>Pterygota</taxon>
        <taxon>Neoptera</taxon>
        <taxon>Endopterygota</taxon>
        <taxon>Lepidoptera</taxon>
        <taxon>Glossata</taxon>
        <taxon>Ditrysia</taxon>
        <taxon>Papilionoidea</taxon>
        <taxon>Nymphalidae</taxon>
        <taxon>Nymphalinae</taxon>
        <taxon>Euphydryas</taxon>
    </lineage>
</organism>
<evidence type="ECO:0000256" key="1">
    <source>
        <dbReference type="SAM" id="Coils"/>
    </source>
</evidence>
<dbReference type="AlphaFoldDB" id="A0AAU9TDG5"/>
<dbReference type="Proteomes" id="UP001153954">
    <property type="component" value="Unassembled WGS sequence"/>
</dbReference>
<evidence type="ECO:0000313" key="4">
    <source>
        <dbReference type="Proteomes" id="UP001153954"/>
    </source>
</evidence>
<evidence type="ECO:0000256" key="2">
    <source>
        <dbReference type="SAM" id="MobiDB-lite"/>
    </source>
</evidence>
<evidence type="ECO:0000313" key="3">
    <source>
        <dbReference type="EMBL" id="CAH2085156.1"/>
    </source>
</evidence>
<feature type="region of interest" description="Disordered" evidence="2">
    <location>
        <begin position="191"/>
        <end position="218"/>
    </location>
</feature>
<evidence type="ECO:0008006" key="5">
    <source>
        <dbReference type="Google" id="ProtNLM"/>
    </source>
</evidence>
<protein>
    <recommendedName>
        <fullName evidence="5">Endonuclease-reverse transcriptase</fullName>
    </recommendedName>
</protein>
<name>A0AAU9TDG5_EUPED</name>
<dbReference type="EMBL" id="CAKOGL010000004">
    <property type="protein sequence ID" value="CAH2085156.1"/>
    <property type="molecule type" value="Genomic_DNA"/>
</dbReference>
<gene>
    <name evidence="3" type="ORF">EEDITHA_LOCUS1661</name>
</gene>
<reference evidence="3" key="1">
    <citation type="submission" date="2022-03" db="EMBL/GenBank/DDBJ databases">
        <authorList>
            <person name="Tunstrom K."/>
        </authorList>
    </citation>
    <scope>NUCLEOTIDE SEQUENCE</scope>
</reference>
<dbReference type="Gene3D" id="3.30.70.1820">
    <property type="entry name" value="L1 transposable element, RRM domain"/>
    <property type="match status" value="1"/>
</dbReference>
<feature type="coiled-coil region" evidence="1">
    <location>
        <begin position="32"/>
        <end position="66"/>
    </location>
</feature>
<comment type="caution">
    <text evidence="3">The sequence shown here is derived from an EMBL/GenBank/DDBJ whole genome shotgun (WGS) entry which is preliminary data.</text>
</comment>